<evidence type="ECO:0000313" key="2">
    <source>
        <dbReference type="EMBL" id="PIC31385.1"/>
    </source>
</evidence>
<dbReference type="OrthoDB" id="5902032at2759"/>
<dbReference type="InterPro" id="IPR035940">
    <property type="entry name" value="CAP_sf"/>
</dbReference>
<dbReference type="Proteomes" id="UP000230233">
    <property type="component" value="Chromosome IV"/>
</dbReference>
<organism evidence="2 3">
    <name type="scientific">Caenorhabditis nigoni</name>
    <dbReference type="NCBI Taxonomy" id="1611254"/>
    <lineage>
        <taxon>Eukaryota</taxon>
        <taxon>Metazoa</taxon>
        <taxon>Ecdysozoa</taxon>
        <taxon>Nematoda</taxon>
        <taxon>Chromadorea</taxon>
        <taxon>Rhabditida</taxon>
        <taxon>Rhabditina</taxon>
        <taxon>Rhabditomorpha</taxon>
        <taxon>Rhabditoidea</taxon>
        <taxon>Rhabditidae</taxon>
        <taxon>Peloderinae</taxon>
        <taxon>Caenorhabditis</taxon>
    </lineage>
</organism>
<sequence>MKGHFYIGILLLFCAYGALGASSLVYTETEKQQIVNELNQARQKIAAAGIANMHELSYDNSLENEIKTIDCGRIDKTKWNSYIVPLLSENGATSYAKQIKGANFEDLQREMKMPRKDFTTYLHPVETMIGCAKRNDCGQNIKGACAMGPNKNPSDSDWKEGAAGSACPNGKAGNGLCKAGPDGSGSAAVFPGTSIPILLVSSSLLLISSSLFLNYF</sequence>
<feature type="signal peptide" evidence="1">
    <location>
        <begin position="1"/>
        <end position="20"/>
    </location>
</feature>
<reference evidence="3" key="1">
    <citation type="submission" date="2017-10" db="EMBL/GenBank/DDBJ databases">
        <title>Rapid genome shrinkage in a self-fertile nematode reveals novel sperm competition proteins.</title>
        <authorList>
            <person name="Yin D."/>
            <person name="Schwarz E.M."/>
            <person name="Thomas C.G."/>
            <person name="Felde R.L."/>
            <person name="Korf I.F."/>
            <person name="Cutter A.D."/>
            <person name="Schartner C.M."/>
            <person name="Ralston E.J."/>
            <person name="Meyer B.J."/>
            <person name="Haag E.S."/>
        </authorList>
    </citation>
    <scope>NUCLEOTIDE SEQUENCE [LARGE SCALE GENOMIC DNA]</scope>
    <source>
        <strain evidence="3">JU1422</strain>
    </source>
</reference>
<protein>
    <recommendedName>
        <fullName evidence="4">SCP domain-containing protein</fullName>
    </recommendedName>
</protein>
<gene>
    <name evidence="2" type="primary">Cnig_chr_IV.g12107</name>
    <name evidence="2" type="ORF">B9Z55_012107</name>
</gene>
<proteinExistence type="predicted"/>
<keyword evidence="3" id="KW-1185">Reference proteome</keyword>
<comment type="caution">
    <text evidence="2">The sequence shown here is derived from an EMBL/GenBank/DDBJ whole genome shotgun (WGS) entry which is preliminary data.</text>
</comment>
<evidence type="ECO:0008006" key="4">
    <source>
        <dbReference type="Google" id="ProtNLM"/>
    </source>
</evidence>
<keyword evidence="1" id="KW-0732">Signal</keyword>
<accession>A0A2G5TVQ2</accession>
<evidence type="ECO:0000256" key="1">
    <source>
        <dbReference type="SAM" id="SignalP"/>
    </source>
</evidence>
<dbReference type="Gene3D" id="3.40.33.10">
    <property type="entry name" value="CAP"/>
    <property type="match status" value="1"/>
</dbReference>
<feature type="chain" id="PRO_5013660482" description="SCP domain-containing protein" evidence="1">
    <location>
        <begin position="21"/>
        <end position="216"/>
    </location>
</feature>
<evidence type="ECO:0000313" key="3">
    <source>
        <dbReference type="Proteomes" id="UP000230233"/>
    </source>
</evidence>
<name>A0A2G5TVQ2_9PELO</name>
<dbReference type="SUPFAM" id="SSF55797">
    <property type="entry name" value="PR-1-like"/>
    <property type="match status" value="1"/>
</dbReference>
<dbReference type="EMBL" id="PDUG01000004">
    <property type="protein sequence ID" value="PIC31385.1"/>
    <property type="molecule type" value="Genomic_DNA"/>
</dbReference>
<dbReference type="AlphaFoldDB" id="A0A2G5TVQ2"/>